<name>A0A9Q1JRM8_9CARY</name>
<dbReference type="OrthoDB" id="1297232at2759"/>
<protein>
    <submittedName>
        <fullName evidence="2">Uncharacterized protein</fullName>
    </submittedName>
</protein>
<dbReference type="AlphaFoldDB" id="A0A9Q1JRM8"/>
<dbReference type="Proteomes" id="UP001153076">
    <property type="component" value="Unassembled WGS sequence"/>
</dbReference>
<evidence type="ECO:0000313" key="2">
    <source>
        <dbReference type="EMBL" id="KAJ8429632.1"/>
    </source>
</evidence>
<accession>A0A9Q1JRM8</accession>
<evidence type="ECO:0000313" key="3">
    <source>
        <dbReference type="Proteomes" id="UP001153076"/>
    </source>
</evidence>
<keyword evidence="3" id="KW-1185">Reference proteome</keyword>
<sequence>MNALYRDYRRKLKAKYYDDPELINRMKENNKPRKVLKSYWLYLCTLWHDPQFQKEPTRAEILIESRKRKITKPVDKEKLANNVDAVMDDEEIFKKVLGEEKHGYLRAYGRNKSIIDHFGVKPTQLNLIYKVVEIEKKADEQVQETTRKMEEKMEEKLAERDMERDKLLAERDKWWEERFKKLCDSLGVPQTNQIPQNEST</sequence>
<comment type="caution">
    <text evidence="2">The sequence shown here is derived from an EMBL/GenBank/DDBJ whole genome shotgun (WGS) entry which is preliminary data.</text>
</comment>
<dbReference type="EMBL" id="JAKOGI010000878">
    <property type="protein sequence ID" value="KAJ8429632.1"/>
    <property type="molecule type" value="Genomic_DNA"/>
</dbReference>
<keyword evidence="1" id="KW-0175">Coiled coil</keyword>
<gene>
    <name evidence="2" type="ORF">Cgig2_006873</name>
</gene>
<organism evidence="2 3">
    <name type="scientific">Carnegiea gigantea</name>
    <dbReference type="NCBI Taxonomy" id="171969"/>
    <lineage>
        <taxon>Eukaryota</taxon>
        <taxon>Viridiplantae</taxon>
        <taxon>Streptophyta</taxon>
        <taxon>Embryophyta</taxon>
        <taxon>Tracheophyta</taxon>
        <taxon>Spermatophyta</taxon>
        <taxon>Magnoliopsida</taxon>
        <taxon>eudicotyledons</taxon>
        <taxon>Gunneridae</taxon>
        <taxon>Pentapetalae</taxon>
        <taxon>Caryophyllales</taxon>
        <taxon>Cactineae</taxon>
        <taxon>Cactaceae</taxon>
        <taxon>Cactoideae</taxon>
        <taxon>Echinocereeae</taxon>
        <taxon>Carnegiea</taxon>
    </lineage>
</organism>
<feature type="coiled-coil region" evidence="1">
    <location>
        <begin position="135"/>
        <end position="170"/>
    </location>
</feature>
<evidence type="ECO:0000256" key="1">
    <source>
        <dbReference type="SAM" id="Coils"/>
    </source>
</evidence>
<reference evidence="2" key="1">
    <citation type="submission" date="2022-04" db="EMBL/GenBank/DDBJ databases">
        <title>Carnegiea gigantea Genome sequencing and assembly v2.</title>
        <authorList>
            <person name="Copetti D."/>
            <person name="Sanderson M.J."/>
            <person name="Burquez A."/>
            <person name="Wojciechowski M.F."/>
        </authorList>
    </citation>
    <scope>NUCLEOTIDE SEQUENCE</scope>
    <source>
        <strain evidence="2">SGP5-SGP5p</strain>
        <tissue evidence="2">Aerial part</tissue>
    </source>
</reference>
<proteinExistence type="predicted"/>